<dbReference type="GO" id="GO:0015812">
    <property type="term" value="P:gamma-aminobutyric acid transport"/>
    <property type="evidence" value="ECO:0000318"/>
    <property type="project" value="GO_Central"/>
</dbReference>
<dbReference type="eggNOG" id="KOG1289">
    <property type="taxonomic scope" value="Eukaryota"/>
</dbReference>
<keyword evidence="3 6" id="KW-0812">Transmembrane</keyword>
<feature type="transmembrane region" description="Helical" evidence="6">
    <location>
        <begin position="150"/>
        <end position="169"/>
    </location>
</feature>
<dbReference type="GO" id="GO:0015185">
    <property type="term" value="F:gamma-aminobutyric acid transmembrane transporter activity"/>
    <property type="evidence" value="ECO:0000318"/>
    <property type="project" value="GO_Central"/>
</dbReference>
<dbReference type="InterPro" id="IPR002293">
    <property type="entry name" value="AA/rel_permease1"/>
</dbReference>
<evidence type="ECO:0000313" key="8">
    <source>
        <dbReference type="Proteomes" id="UP000001514"/>
    </source>
</evidence>
<dbReference type="GO" id="GO:0015180">
    <property type="term" value="F:L-alanine transmembrane transporter activity"/>
    <property type="evidence" value="ECO:0000318"/>
    <property type="project" value="GO_Central"/>
</dbReference>
<dbReference type="GO" id="GO:0016020">
    <property type="term" value="C:membrane"/>
    <property type="evidence" value="ECO:0007669"/>
    <property type="project" value="UniProtKB-SubCell"/>
</dbReference>
<feature type="transmembrane region" description="Helical" evidence="6">
    <location>
        <begin position="322"/>
        <end position="350"/>
    </location>
</feature>
<proteinExistence type="predicted"/>
<dbReference type="PROSITE" id="PS00218">
    <property type="entry name" value="AMINO_ACID_PERMEASE_1"/>
    <property type="match status" value="1"/>
</dbReference>
<feature type="transmembrane region" description="Helical" evidence="6">
    <location>
        <begin position="116"/>
        <end position="138"/>
    </location>
</feature>
<keyword evidence="2" id="KW-0813">Transport</keyword>
<gene>
    <name evidence="7" type="ORF">SELMODRAFT_418023</name>
</gene>
<dbReference type="GO" id="GO:0015189">
    <property type="term" value="F:L-lysine transmembrane transporter activity"/>
    <property type="evidence" value="ECO:0000318"/>
    <property type="project" value="GO_Central"/>
</dbReference>
<protein>
    <recommendedName>
        <fullName evidence="9">Amino acid permease/ SLC12A domain-containing protein</fullName>
    </recommendedName>
</protein>
<dbReference type="OMA" id="AQLFCGN"/>
<dbReference type="PIRSF" id="PIRSF006060">
    <property type="entry name" value="AA_transporter"/>
    <property type="match status" value="1"/>
</dbReference>
<dbReference type="STRING" id="88036.D8S4E8"/>
<evidence type="ECO:0008006" key="9">
    <source>
        <dbReference type="Google" id="ProtNLM"/>
    </source>
</evidence>
<dbReference type="Pfam" id="PF13520">
    <property type="entry name" value="AA_permease_2"/>
    <property type="match status" value="1"/>
</dbReference>
<dbReference type="EMBL" id="GL377601">
    <property type="protein sequence ID" value="EFJ20931.1"/>
    <property type="molecule type" value="Genomic_DNA"/>
</dbReference>
<dbReference type="PANTHER" id="PTHR45649">
    <property type="entry name" value="AMINO-ACID PERMEASE BAT1"/>
    <property type="match status" value="1"/>
</dbReference>
<organism evidence="8">
    <name type="scientific">Selaginella moellendorffii</name>
    <name type="common">Spikemoss</name>
    <dbReference type="NCBI Taxonomy" id="88036"/>
    <lineage>
        <taxon>Eukaryota</taxon>
        <taxon>Viridiplantae</taxon>
        <taxon>Streptophyta</taxon>
        <taxon>Embryophyta</taxon>
        <taxon>Tracheophyta</taxon>
        <taxon>Lycopodiopsida</taxon>
        <taxon>Selaginellales</taxon>
        <taxon>Selaginellaceae</taxon>
        <taxon>Selaginella</taxon>
    </lineage>
</organism>
<evidence type="ECO:0000313" key="7">
    <source>
        <dbReference type="EMBL" id="EFJ20931.1"/>
    </source>
</evidence>
<feature type="transmembrane region" description="Helical" evidence="6">
    <location>
        <begin position="370"/>
        <end position="390"/>
    </location>
</feature>
<dbReference type="Proteomes" id="UP000001514">
    <property type="component" value="Unassembled WGS sequence"/>
</dbReference>
<dbReference type="InterPro" id="IPR004840">
    <property type="entry name" value="Amino_acid_permease_CS"/>
</dbReference>
<feature type="transmembrane region" description="Helical" evidence="6">
    <location>
        <begin position="482"/>
        <end position="503"/>
    </location>
</feature>
<feature type="transmembrane region" description="Helical" evidence="6">
    <location>
        <begin position="402"/>
        <end position="424"/>
    </location>
</feature>
<keyword evidence="5 6" id="KW-0472">Membrane</keyword>
<dbReference type="AlphaFoldDB" id="D8S4E8"/>
<evidence type="ECO:0000256" key="6">
    <source>
        <dbReference type="SAM" id="Phobius"/>
    </source>
</evidence>
<evidence type="ECO:0000256" key="5">
    <source>
        <dbReference type="ARBA" id="ARBA00023136"/>
    </source>
</evidence>
<feature type="transmembrane region" description="Helical" evidence="6">
    <location>
        <begin position="56"/>
        <end position="75"/>
    </location>
</feature>
<dbReference type="HOGENOM" id="CLU_004495_0_2_1"/>
<feature type="transmembrane region" description="Helical" evidence="6">
    <location>
        <begin position="181"/>
        <end position="200"/>
    </location>
</feature>
<dbReference type="InParanoid" id="D8S4E8"/>
<dbReference type="Gene3D" id="1.20.1740.10">
    <property type="entry name" value="Amino acid/polyamine transporter I"/>
    <property type="match status" value="1"/>
</dbReference>
<evidence type="ECO:0000256" key="4">
    <source>
        <dbReference type="ARBA" id="ARBA00022989"/>
    </source>
</evidence>
<sequence length="516" mass="56120">MDSGQKRLQELGYKQELKRSLSVVSNFALSFAIISILTGVTTTYNTGLTYGGPVSIVYGWIIVSFFTMCIALSMAEICSAYPTSGGLYFWSYSLAGPKWGPFASWITGWFNIFGQWATTTSANFSMAILVQVIILLATGGRDGGYYASKYVVIGFHGIFLLMHGLINNLEIKWVSRLGTLAVIWNCIGVFLITILVLAVAPERRSAKFVFSYFYKDNGSGIGSSLYVFVVGLLMSQYSLIGYDASAHMSEETKSADKNGAYGIVSAVGISVVIGAIYLLGITFIITDVDHVLSLDNDARGYAVAQAFYDAFKMRYGSGGGGIVCLAIVAVAVFLCCMSCVTSNSRMAYAFSRDGAVPLSRLWHKVNKRDIPSNAVWLAVVVSFCMALPFSTHLHTQYLGSSVAFQAMVSIATIGSCISYALPILFRVTIARNSFVPGPFHLGKFLGLVTGWISVVWVALITVLFCLPIVYPVTSKSFNYTPVAVGGVFTFTMTYWLLSARYWFQGPVSNLGSSPLY</sequence>
<dbReference type="Gramene" id="EFJ20931">
    <property type="protein sequence ID" value="EFJ20931"/>
    <property type="gene ID" value="SELMODRAFT_418023"/>
</dbReference>
<dbReference type="KEGG" id="smo:SELMODRAFT_418023"/>
<feature type="transmembrane region" description="Helical" evidence="6">
    <location>
        <begin position="221"/>
        <end position="240"/>
    </location>
</feature>
<feature type="transmembrane region" description="Helical" evidence="6">
    <location>
        <begin position="260"/>
        <end position="285"/>
    </location>
</feature>
<accession>D8S4E8</accession>
<feature type="transmembrane region" description="Helical" evidence="6">
    <location>
        <begin position="21"/>
        <end position="44"/>
    </location>
</feature>
<evidence type="ECO:0000256" key="1">
    <source>
        <dbReference type="ARBA" id="ARBA00004141"/>
    </source>
</evidence>
<evidence type="ECO:0000256" key="2">
    <source>
        <dbReference type="ARBA" id="ARBA00022448"/>
    </source>
</evidence>
<keyword evidence="8" id="KW-1185">Reference proteome</keyword>
<comment type="subcellular location">
    <subcellularLocation>
        <location evidence="1">Membrane</location>
        <topology evidence="1">Multi-pass membrane protein</topology>
    </subcellularLocation>
</comment>
<dbReference type="PANTHER" id="PTHR45649:SF30">
    <property type="entry name" value="AMINO-ACID PERMEASE BAT1"/>
    <property type="match status" value="1"/>
</dbReference>
<evidence type="ECO:0000256" key="3">
    <source>
        <dbReference type="ARBA" id="ARBA00022692"/>
    </source>
</evidence>
<name>D8S4E8_SELML</name>
<dbReference type="GO" id="GO:0005313">
    <property type="term" value="F:L-glutamate transmembrane transporter activity"/>
    <property type="evidence" value="ECO:0000318"/>
    <property type="project" value="GO_Central"/>
</dbReference>
<keyword evidence="4 6" id="KW-1133">Transmembrane helix</keyword>
<reference evidence="7 8" key="1">
    <citation type="journal article" date="2011" name="Science">
        <title>The Selaginella genome identifies genetic changes associated with the evolution of vascular plants.</title>
        <authorList>
            <person name="Banks J.A."/>
            <person name="Nishiyama T."/>
            <person name="Hasebe M."/>
            <person name="Bowman J.L."/>
            <person name="Gribskov M."/>
            <person name="dePamphilis C."/>
            <person name="Albert V.A."/>
            <person name="Aono N."/>
            <person name="Aoyama T."/>
            <person name="Ambrose B.A."/>
            <person name="Ashton N.W."/>
            <person name="Axtell M.J."/>
            <person name="Barker E."/>
            <person name="Barker M.S."/>
            <person name="Bennetzen J.L."/>
            <person name="Bonawitz N.D."/>
            <person name="Chapple C."/>
            <person name="Cheng C."/>
            <person name="Correa L.G."/>
            <person name="Dacre M."/>
            <person name="DeBarry J."/>
            <person name="Dreyer I."/>
            <person name="Elias M."/>
            <person name="Engstrom E.M."/>
            <person name="Estelle M."/>
            <person name="Feng L."/>
            <person name="Finet C."/>
            <person name="Floyd S.K."/>
            <person name="Frommer W.B."/>
            <person name="Fujita T."/>
            <person name="Gramzow L."/>
            <person name="Gutensohn M."/>
            <person name="Harholt J."/>
            <person name="Hattori M."/>
            <person name="Heyl A."/>
            <person name="Hirai T."/>
            <person name="Hiwatashi Y."/>
            <person name="Ishikawa M."/>
            <person name="Iwata M."/>
            <person name="Karol K.G."/>
            <person name="Koehler B."/>
            <person name="Kolukisaoglu U."/>
            <person name="Kubo M."/>
            <person name="Kurata T."/>
            <person name="Lalonde S."/>
            <person name="Li K."/>
            <person name="Li Y."/>
            <person name="Litt A."/>
            <person name="Lyons E."/>
            <person name="Manning G."/>
            <person name="Maruyama T."/>
            <person name="Michael T.P."/>
            <person name="Mikami K."/>
            <person name="Miyazaki S."/>
            <person name="Morinaga S."/>
            <person name="Murata T."/>
            <person name="Mueller-Roeber B."/>
            <person name="Nelson D.R."/>
            <person name="Obara M."/>
            <person name="Oguri Y."/>
            <person name="Olmstead R.G."/>
            <person name="Onodera N."/>
            <person name="Petersen B.L."/>
            <person name="Pils B."/>
            <person name="Prigge M."/>
            <person name="Rensing S.A."/>
            <person name="Riano-Pachon D.M."/>
            <person name="Roberts A.W."/>
            <person name="Sato Y."/>
            <person name="Scheller H.V."/>
            <person name="Schulz B."/>
            <person name="Schulz C."/>
            <person name="Shakirov E.V."/>
            <person name="Shibagaki N."/>
            <person name="Shinohara N."/>
            <person name="Shippen D.E."/>
            <person name="Soerensen I."/>
            <person name="Sotooka R."/>
            <person name="Sugimoto N."/>
            <person name="Sugita M."/>
            <person name="Sumikawa N."/>
            <person name="Tanurdzic M."/>
            <person name="Theissen G."/>
            <person name="Ulvskov P."/>
            <person name="Wakazuki S."/>
            <person name="Weng J.K."/>
            <person name="Willats W.W."/>
            <person name="Wipf D."/>
            <person name="Wolf P.G."/>
            <person name="Yang L."/>
            <person name="Zimmer A.D."/>
            <person name="Zhu Q."/>
            <person name="Mitros T."/>
            <person name="Hellsten U."/>
            <person name="Loque D."/>
            <person name="Otillar R."/>
            <person name="Salamov A."/>
            <person name="Schmutz J."/>
            <person name="Shapiro H."/>
            <person name="Lindquist E."/>
            <person name="Lucas S."/>
            <person name="Rokhsar D."/>
            <person name="Grigoriev I.V."/>
        </authorList>
    </citation>
    <scope>NUCLEOTIDE SEQUENCE [LARGE SCALE GENOMIC DNA]</scope>
</reference>
<feature type="transmembrane region" description="Helical" evidence="6">
    <location>
        <begin position="444"/>
        <end position="470"/>
    </location>
</feature>